<evidence type="ECO:0000313" key="3">
    <source>
        <dbReference type="Proteomes" id="UP000216035"/>
    </source>
</evidence>
<dbReference type="OrthoDB" id="1524444at2"/>
<dbReference type="AlphaFoldDB" id="A0A256A9W9"/>
<keyword evidence="3" id="KW-1185">Reference proteome</keyword>
<protein>
    <recommendedName>
        <fullName evidence="4">Dihydrolipoamide dehydrogenase</fullName>
    </recommendedName>
</protein>
<evidence type="ECO:0008006" key="4">
    <source>
        <dbReference type="Google" id="ProtNLM"/>
    </source>
</evidence>
<name>A0A256A9W9_9FLAO</name>
<accession>A0A256A9W9</accession>
<organism evidence="2 3">
    <name type="scientific">Flavobacterium aurantiibacter</name>
    <dbReference type="NCBI Taxonomy" id="2023067"/>
    <lineage>
        <taxon>Bacteria</taxon>
        <taxon>Pseudomonadati</taxon>
        <taxon>Bacteroidota</taxon>
        <taxon>Flavobacteriia</taxon>
        <taxon>Flavobacteriales</taxon>
        <taxon>Flavobacteriaceae</taxon>
        <taxon>Flavobacterium</taxon>
    </lineage>
</organism>
<comment type="caution">
    <text evidence="2">The sequence shown here is derived from an EMBL/GenBank/DDBJ whole genome shotgun (WGS) entry which is preliminary data.</text>
</comment>
<reference evidence="2 3" key="1">
    <citation type="submission" date="2017-07" db="EMBL/GenBank/DDBJ databases">
        <title>Flavobacterium cyanobacteriorum sp. nov., isolated from cyanobacterial aggregates in a eutrophic lake.</title>
        <authorList>
            <person name="Cai H."/>
        </authorList>
    </citation>
    <scope>NUCLEOTIDE SEQUENCE [LARGE SCALE GENOMIC DNA]</scope>
    <source>
        <strain evidence="2 3">TH167</strain>
    </source>
</reference>
<gene>
    <name evidence="2" type="ORF">CHX27_00890</name>
</gene>
<dbReference type="RefSeq" id="WP_094484898.1">
    <property type="nucleotide sequence ID" value="NZ_NOXX01000071.1"/>
</dbReference>
<feature type="signal peptide" evidence="1">
    <location>
        <begin position="1"/>
        <end position="19"/>
    </location>
</feature>
<sequence>MKKLLFTLSILSVALFSSCEGDPGPAGPPGTNIESEVFEVNGTFTPANQYQVFYDLNPAIFASDNVLVYELSGVDNGLAIWKLLPQVYFPFGDDRIMQFNYDFTREDFSIFVDGNFDLTTTPDANTFFNNRVFRIVIIPGFFSRGVARPDHNNYYETIAGYGINDQNVTILPQKQR</sequence>
<dbReference type="EMBL" id="NOXX01000071">
    <property type="protein sequence ID" value="OYQ50389.1"/>
    <property type="molecule type" value="Genomic_DNA"/>
</dbReference>
<evidence type="ECO:0000256" key="1">
    <source>
        <dbReference type="SAM" id="SignalP"/>
    </source>
</evidence>
<dbReference type="PROSITE" id="PS51257">
    <property type="entry name" value="PROKAR_LIPOPROTEIN"/>
    <property type="match status" value="1"/>
</dbReference>
<feature type="chain" id="PRO_5013146640" description="Dihydrolipoamide dehydrogenase" evidence="1">
    <location>
        <begin position="20"/>
        <end position="176"/>
    </location>
</feature>
<dbReference type="Proteomes" id="UP000216035">
    <property type="component" value="Unassembled WGS sequence"/>
</dbReference>
<keyword evidence="1" id="KW-0732">Signal</keyword>
<proteinExistence type="predicted"/>
<evidence type="ECO:0000313" key="2">
    <source>
        <dbReference type="EMBL" id="OYQ50389.1"/>
    </source>
</evidence>